<dbReference type="PANTHER" id="PTHR30632:SF0">
    <property type="entry name" value="SULFATE-BINDING PROTEIN"/>
    <property type="match status" value="1"/>
</dbReference>
<dbReference type="SUPFAM" id="SSF53850">
    <property type="entry name" value="Periplasmic binding protein-like II"/>
    <property type="match status" value="1"/>
</dbReference>
<evidence type="ECO:0000256" key="2">
    <source>
        <dbReference type="ARBA" id="ARBA00022723"/>
    </source>
</evidence>
<dbReference type="GO" id="GO:0030973">
    <property type="term" value="F:molybdate ion binding"/>
    <property type="evidence" value="ECO:0007669"/>
    <property type="project" value="TreeGrafter"/>
</dbReference>
<organism evidence="6 7">
    <name type="scientific">Nocardioides jishulii</name>
    <dbReference type="NCBI Taxonomy" id="2575440"/>
    <lineage>
        <taxon>Bacteria</taxon>
        <taxon>Bacillati</taxon>
        <taxon>Actinomycetota</taxon>
        <taxon>Actinomycetes</taxon>
        <taxon>Propionibacteriales</taxon>
        <taxon>Nocardioidaceae</taxon>
        <taxon>Nocardioides</taxon>
    </lineage>
</organism>
<dbReference type="NCBIfam" id="TIGR01256">
    <property type="entry name" value="modA"/>
    <property type="match status" value="1"/>
</dbReference>
<keyword evidence="2 4" id="KW-0479">Metal-binding</keyword>
<feature type="signal peptide" evidence="5">
    <location>
        <begin position="1"/>
        <end position="28"/>
    </location>
</feature>
<dbReference type="AlphaFoldDB" id="A0A4U2YRX3"/>
<dbReference type="Pfam" id="PF13531">
    <property type="entry name" value="SBP_bac_11"/>
    <property type="match status" value="1"/>
</dbReference>
<gene>
    <name evidence="6" type="primary">modA</name>
    <name evidence="6" type="ORF">FC770_03115</name>
</gene>
<dbReference type="InterPro" id="IPR005950">
    <property type="entry name" value="ModA"/>
</dbReference>
<name>A0A4U2YRX3_9ACTN</name>
<keyword evidence="3 5" id="KW-0732">Signal</keyword>
<reference evidence="6 7" key="1">
    <citation type="submission" date="2019-04" db="EMBL/GenBank/DDBJ databases">
        <authorList>
            <person name="Dong K."/>
        </authorList>
    </citation>
    <scope>NUCLEOTIDE SEQUENCE [LARGE SCALE GENOMIC DNA]</scope>
    <source>
        <strain evidence="7">dk3543</strain>
    </source>
</reference>
<dbReference type="PIRSF" id="PIRSF004846">
    <property type="entry name" value="ModA"/>
    <property type="match status" value="1"/>
</dbReference>
<sequence length="253" mass="25801">MTSASTAARLRLLTVLLLLAVAPGCSQPAEGSTTLTVHAAASLRGPFEELVELFEEEHPDVTVRLNVAGSADLVAQVEEGAPADVVATADTATMERLAADGLVTDPTPFAANTLVIVVPRGNPADVAGLRDLAGDVDLVVCAPQVPCGAAAARVEEAAGVAFTPVSEEQSVTDVLGKVRAGEAEAGLVYVTDALSAGDHLEVIEFEEASEAVNVAPVAVASGSERPALARAFADLVTSPTGERVLTEAGFRRP</sequence>
<dbReference type="EMBL" id="SZPY01000001">
    <property type="protein sequence ID" value="TKI64169.1"/>
    <property type="molecule type" value="Genomic_DNA"/>
</dbReference>
<dbReference type="OrthoDB" id="9785015at2"/>
<proteinExistence type="inferred from homology"/>
<keyword evidence="4" id="KW-0500">Molybdenum</keyword>
<evidence type="ECO:0000313" key="7">
    <source>
        <dbReference type="Proteomes" id="UP000307808"/>
    </source>
</evidence>
<feature type="chain" id="PRO_5020753600" evidence="5">
    <location>
        <begin position="29"/>
        <end position="253"/>
    </location>
</feature>
<dbReference type="InterPro" id="IPR050682">
    <property type="entry name" value="ModA/WtpA"/>
</dbReference>
<dbReference type="GO" id="GO:0046872">
    <property type="term" value="F:metal ion binding"/>
    <property type="evidence" value="ECO:0007669"/>
    <property type="project" value="UniProtKB-KW"/>
</dbReference>
<evidence type="ECO:0000256" key="5">
    <source>
        <dbReference type="SAM" id="SignalP"/>
    </source>
</evidence>
<comment type="similarity">
    <text evidence="1">Belongs to the bacterial solute-binding protein ModA family.</text>
</comment>
<evidence type="ECO:0000256" key="4">
    <source>
        <dbReference type="PIRSR" id="PIRSR004846-1"/>
    </source>
</evidence>
<protein>
    <submittedName>
        <fullName evidence="6">Molybdate ABC transporter substrate-binding protein</fullName>
    </submittedName>
</protein>
<feature type="binding site" evidence="4">
    <location>
        <position position="42"/>
    </location>
    <ligand>
        <name>molybdate</name>
        <dbReference type="ChEBI" id="CHEBI:36264"/>
    </ligand>
</feature>
<accession>A0A4U2YRX3</accession>
<evidence type="ECO:0000256" key="1">
    <source>
        <dbReference type="ARBA" id="ARBA00009175"/>
    </source>
</evidence>
<feature type="binding site" evidence="4">
    <location>
        <position position="189"/>
    </location>
    <ligand>
        <name>molybdate</name>
        <dbReference type="ChEBI" id="CHEBI:36264"/>
    </ligand>
</feature>
<dbReference type="RefSeq" id="WP_137064629.1">
    <property type="nucleotide sequence ID" value="NZ_CP040748.1"/>
</dbReference>
<feature type="binding site" evidence="4">
    <location>
        <position position="70"/>
    </location>
    <ligand>
        <name>molybdate</name>
        <dbReference type="ChEBI" id="CHEBI:36264"/>
    </ligand>
</feature>
<evidence type="ECO:0000256" key="3">
    <source>
        <dbReference type="ARBA" id="ARBA00022729"/>
    </source>
</evidence>
<dbReference type="GO" id="GO:0015689">
    <property type="term" value="P:molybdate ion transport"/>
    <property type="evidence" value="ECO:0007669"/>
    <property type="project" value="InterPro"/>
</dbReference>
<keyword evidence="7" id="KW-1185">Reference proteome</keyword>
<evidence type="ECO:0000313" key="6">
    <source>
        <dbReference type="EMBL" id="TKI64169.1"/>
    </source>
</evidence>
<dbReference type="Proteomes" id="UP000307808">
    <property type="component" value="Unassembled WGS sequence"/>
</dbReference>
<comment type="caution">
    <text evidence="6">The sequence shown here is derived from an EMBL/GenBank/DDBJ whole genome shotgun (WGS) entry which is preliminary data.</text>
</comment>
<dbReference type="Gene3D" id="3.40.190.10">
    <property type="entry name" value="Periplasmic binding protein-like II"/>
    <property type="match status" value="2"/>
</dbReference>
<feature type="binding site" evidence="4">
    <location>
        <position position="171"/>
    </location>
    <ligand>
        <name>molybdate</name>
        <dbReference type="ChEBI" id="CHEBI:36264"/>
    </ligand>
</feature>
<dbReference type="PANTHER" id="PTHR30632">
    <property type="entry name" value="MOLYBDATE-BINDING PERIPLASMIC PROTEIN"/>
    <property type="match status" value="1"/>
</dbReference>